<feature type="compositionally biased region" description="Basic residues" evidence="1">
    <location>
        <begin position="24"/>
        <end position="33"/>
    </location>
</feature>
<feature type="compositionally biased region" description="Low complexity" evidence="1">
    <location>
        <begin position="96"/>
        <end position="107"/>
    </location>
</feature>
<reference evidence="2" key="1">
    <citation type="submission" date="2020-02" db="EMBL/GenBank/DDBJ databases">
        <authorList>
            <person name="Meier V. D."/>
        </authorList>
    </citation>
    <scope>NUCLEOTIDE SEQUENCE</scope>
    <source>
        <strain evidence="2">AVDCRST_MAG12</strain>
    </source>
</reference>
<feature type="compositionally biased region" description="Basic residues" evidence="1">
    <location>
        <begin position="116"/>
        <end position="125"/>
    </location>
</feature>
<accession>A0A6J4SRG3</accession>
<feature type="non-terminal residue" evidence="2">
    <location>
        <position position="292"/>
    </location>
</feature>
<dbReference type="AlphaFoldDB" id="A0A6J4SRG3"/>
<feature type="compositionally biased region" description="Basic residues" evidence="1">
    <location>
        <begin position="46"/>
        <end position="57"/>
    </location>
</feature>
<sequence length="292" mass="31517">GHSRAGAGGERGGGPGQPVSRPHPGVRRHRARRPVLCGRGRDPRRGKGRPRGRRRDHQHGAAACGSRDRGAQARPGGEGRQGGRREAQGRGGRVGGAARPPLRRQPGPLLPEDRRARRGPRHAHHGQADPLRGERGRGVRRGGQRVQRQGGGVGRARGRRGRAPLRQARGRDRGPRRGRGRGVPGDARPPDHGFSGVRAGGLPAARAGHVLHGRGEGEPGLDRARGLDGADRRRSHPLGHGARVYSRRGGGLGGHRRRRLLVEGQGVGQHSPRRPRLRSEGWRHRAYPLQRL</sequence>
<organism evidence="2">
    <name type="scientific">uncultured Rubrobacteraceae bacterium</name>
    <dbReference type="NCBI Taxonomy" id="349277"/>
    <lineage>
        <taxon>Bacteria</taxon>
        <taxon>Bacillati</taxon>
        <taxon>Actinomycetota</taxon>
        <taxon>Rubrobacteria</taxon>
        <taxon>Rubrobacterales</taxon>
        <taxon>Rubrobacteraceae</taxon>
        <taxon>environmental samples</taxon>
    </lineage>
</organism>
<proteinExistence type="predicted"/>
<evidence type="ECO:0000256" key="1">
    <source>
        <dbReference type="SAM" id="MobiDB-lite"/>
    </source>
</evidence>
<name>A0A6J4SRG3_9ACTN</name>
<feature type="region of interest" description="Disordered" evidence="1">
    <location>
        <begin position="263"/>
        <end position="292"/>
    </location>
</feature>
<gene>
    <name evidence="2" type="ORF">AVDCRST_MAG12-2793</name>
</gene>
<protein>
    <submittedName>
        <fullName evidence="2">GTP-binding and nucleic acid-binding protein YchF</fullName>
    </submittedName>
</protein>
<evidence type="ECO:0000313" key="2">
    <source>
        <dbReference type="EMBL" id="CAA9503272.1"/>
    </source>
</evidence>
<feature type="compositionally biased region" description="Gly residues" evidence="1">
    <location>
        <begin position="1"/>
        <end position="16"/>
    </location>
</feature>
<dbReference type="EMBL" id="CADCVK010000397">
    <property type="protein sequence ID" value="CAA9503272.1"/>
    <property type="molecule type" value="Genomic_DNA"/>
</dbReference>
<feature type="region of interest" description="Disordered" evidence="1">
    <location>
        <begin position="1"/>
        <end position="194"/>
    </location>
</feature>
<feature type="non-terminal residue" evidence="2">
    <location>
        <position position="1"/>
    </location>
</feature>